<proteinExistence type="predicted"/>
<evidence type="ECO:0000313" key="3">
    <source>
        <dbReference type="Proteomes" id="UP001231189"/>
    </source>
</evidence>
<dbReference type="PANTHER" id="PTHR31111:SF133">
    <property type="entry name" value="OS07G0196600 PROTEIN"/>
    <property type="match status" value="1"/>
</dbReference>
<dbReference type="AlphaFoldDB" id="A0AAD8VCB7"/>
<dbReference type="Gene3D" id="1.20.1280.50">
    <property type="match status" value="1"/>
</dbReference>
<dbReference type="EMBL" id="JAUUTY010000571">
    <property type="protein sequence ID" value="KAK1599901.1"/>
    <property type="molecule type" value="Genomic_DNA"/>
</dbReference>
<keyword evidence="3" id="KW-1185">Reference proteome</keyword>
<dbReference type="CDD" id="cd22157">
    <property type="entry name" value="F-box_AtFBW1-like"/>
    <property type="match status" value="1"/>
</dbReference>
<comment type="caution">
    <text evidence="2">The sequence shown here is derived from an EMBL/GenBank/DDBJ whole genome shotgun (WGS) entry which is preliminary data.</text>
</comment>
<evidence type="ECO:0000313" key="2">
    <source>
        <dbReference type="EMBL" id="KAK1599901.1"/>
    </source>
</evidence>
<organism evidence="2 3">
    <name type="scientific">Lolium multiflorum</name>
    <name type="common">Italian ryegrass</name>
    <name type="synonym">Lolium perenne subsp. multiflorum</name>
    <dbReference type="NCBI Taxonomy" id="4521"/>
    <lineage>
        <taxon>Eukaryota</taxon>
        <taxon>Viridiplantae</taxon>
        <taxon>Streptophyta</taxon>
        <taxon>Embryophyta</taxon>
        <taxon>Tracheophyta</taxon>
        <taxon>Spermatophyta</taxon>
        <taxon>Magnoliopsida</taxon>
        <taxon>Liliopsida</taxon>
        <taxon>Poales</taxon>
        <taxon>Poaceae</taxon>
        <taxon>BOP clade</taxon>
        <taxon>Pooideae</taxon>
        <taxon>Poodae</taxon>
        <taxon>Poeae</taxon>
        <taxon>Poeae Chloroplast Group 2 (Poeae type)</taxon>
        <taxon>Loliodinae</taxon>
        <taxon>Loliinae</taxon>
        <taxon>Lolium</taxon>
    </lineage>
</organism>
<gene>
    <name evidence="2" type="ORF">QYE76_017619</name>
</gene>
<dbReference type="Proteomes" id="UP001231189">
    <property type="component" value="Unassembled WGS sequence"/>
</dbReference>
<name>A0AAD8VCB7_LOLMU</name>
<reference evidence="2" key="1">
    <citation type="submission" date="2023-07" db="EMBL/GenBank/DDBJ databases">
        <title>A chromosome-level genome assembly of Lolium multiflorum.</title>
        <authorList>
            <person name="Chen Y."/>
            <person name="Copetti D."/>
            <person name="Kolliker R."/>
            <person name="Studer B."/>
        </authorList>
    </citation>
    <scope>NUCLEOTIDE SEQUENCE</scope>
    <source>
        <strain evidence="2">02402/16</strain>
        <tissue evidence="2">Leaf</tissue>
    </source>
</reference>
<protein>
    <recommendedName>
        <fullName evidence="1">F-box domain-containing protein</fullName>
    </recommendedName>
</protein>
<evidence type="ECO:0000259" key="1">
    <source>
        <dbReference type="PROSITE" id="PS50181"/>
    </source>
</evidence>
<feature type="domain" description="F-box" evidence="1">
    <location>
        <begin position="9"/>
        <end position="54"/>
    </location>
</feature>
<dbReference type="PROSITE" id="PS50181">
    <property type="entry name" value="FBOX"/>
    <property type="match status" value="1"/>
</dbReference>
<dbReference type="SUPFAM" id="SSF81383">
    <property type="entry name" value="F-box domain"/>
    <property type="match status" value="1"/>
</dbReference>
<dbReference type="PANTHER" id="PTHR31111">
    <property type="entry name" value="BNAA05G37150D PROTEIN-RELATED"/>
    <property type="match status" value="1"/>
</dbReference>
<dbReference type="SMART" id="SM00256">
    <property type="entry name" value="FBOX"/>
    <property type="match status" value="1"/>
</dbReference>
<dbReference type="Pfam" id="PF00646">
    <property type="entry name" value="F-box"/>
    <property type="match status" value="1"/>
</dbReference>
<dbReference type="InterPro" id="IPR001810">
    <property type="entry name" value="F-box_dom"/>
</dbReference>
<accession>A0AAD8VCB7</accession>
<sequence length="404" mass="46136">MNRSNVPVAETGLALPTEVVEEILLRVPGRQLRRLRAVCRSWHSLLSDPSFLKMHAAFRPAIILALAENDNKIDVVDFSGHIIKQIRVPATPEEEAVLPTNPGSSFLFQANNRIRMVDPDSGAVFTLLSDDLGRLTLLHPVRFVKTDYVLGRAAFTRHHKVLHILTGKAADRVDPLSSPFKQLCHVLTLGDDDDNREWQCWRERPSPPMFIKSNVDFHGVTIQGSVFFLAGNDFTYCDTSYPCNRMMYQTRTDSIASFDLEKEQWRPATLRGPPEMKTSVGACRRVLAELNNTLVVMVYCYFDNSCLEFWFAEDLEKDIWVKKHAVRQELLEPCPYMSLDMDIRQVMELDDGRIVFSYYVTWAVKVPLWLTRVYDPGTKVYADLPQIGDRGIVGMYVKTPSLYT</sequence>
<dbReference type="InterPro" id="IPR036047">
    <property type="entry name" value="F-box-like_dom_sf"/>
</dbReference>